<accession>A0ABY8AXF5</accession>
<dbReference type="SUPFAM" id="SSF50985">
    <property type="entry name" value="RCC1/BLIP-II"/>
    <property type="match status" value="1"/>
</dbReference>
<evidence type="ECO:0000256" key="1">
    <source>
        <dbReference type="ARBA" id="ARBA00022737"/>
    </source>
</evidence>
<name>A0ABY8AXF5_9GAMM</name>
<dbReference type="Gene3D" id="2.130.10.30">
    <property type="entry name" value="Regulator of chromosome condensation 1/beta-lactamase-inhibitor protein II"/>
    <property type="match status" value="1"/>
</dbReference>
<dbReference type="InterPro" id="IPR051625">
    <property type="entry name" value="Signaling_Regulatory_Domain"/>
</dbReference>
<dbReference type="InterPro" id="IPR000408">
    <property type="entry name" value="Reg_chr_condens"/>
</dbReference>
<feature type="domain" description="RCC1-like" evidence="2">
    <location>
        <begin position="83"/>
        <end position="350"/>
    </location>
</feature>
<sequence length="355" mass="40096">MQSSFQKGTILSLPIDIVCYLAAENLDSHSAFNFFIALIPAFFAMENPLTTKGYREEQIRQFLSSSCKRFTEVYKTLLPQKLIAGDGVNFYFSALKGWFFWGENADQFTGFKSDFVQKLTLSLENKTSQLWQKFELNIVDIVSYRSRTFILTKDGKVYHMGMNFPKDPKSNENNASNRKLLSPLQLVKGLESKKIIKLALGGRHILALTDNGQVYSWGWNKEGLLGLGHYENQEIPQLITAFDKIKITNIFAGIYSSFCISEDGKIYAFGMNRFGQLGMQHPIKTSEPTLITFLQDKKIISIACKSMTTLFLSAEGEVFSCGTSEVGELGLGEIKRVSIPTKIESLNDIKNDRER</sequence>
<dbReference type="RefSeq" id="WP_275089987.1">
    <property type="nucleotide sequence ID" value="NZ_CP119078.1"/>
</dbReference>
<organism evidence="3 4">
    <name type="scientific">Legionella cardiaca</name>
    <dbReference type="NCBI Taxonomy" id="1071983"/>
    <lineage>
        <taxon>Bacteria</taxon>
        <taxon>Pseudomonadati</taxon>
        <taxon>Pseudomonadota</taxon>
        <taxon>Gammaproteobacteria</taxon>
        <taxon>Legionellales</taxon>
        <taxon>Legionellaceae</taxon>
        <taxon>Legionella</taxon>
    </lineage>
</organism>
<keyword evidence="1" id="KW-0677">Repeat</keyword>
<evidence type="ECO:0000313" key="4">
    <source>
        <dbReference type="Proteomes" id="UP001222087"/>
    </source>
</evidence>
<gene>
    <name evidence="3" type="ORF">PXX05_05115</name>
</gene>
<keyword evidence="4" id="KW-1185">Reference proteome</keyword>
<protein>
    <recommendedName>
        <fullName evidence="2">RCC1-like domain-containing protein</fullName>
    </recommendedName>
</protein>
<dbReference type="InterPro" id="IPR009091">
    <property type="entry name" value="RCC1/BLIP-II"/>
</dbReference>
<proteinExistence type="predicted"/>
<dbReference type="Pfam" id="PF25390">
    <property type="entry name" value="WD40_RLD"/>
    <property type="match status" value="1"/>
</dbReference>
<dbReference type="InterPro" id="IPR058923">
    <property type="entry name" value="RCC1-like_dom"/>
</dbReference>
<reference evidence="3 4" key="1">
    <citation type="submission" date="2023-02" db="EMBL/GenBank/DDBJ databases">
        <title>Genome Sequence of L. cardiaca H63T.</title>
        <authorList>
            <person name="Lopez A.E."/>
            <person name="Cianciotto N.P."/>
        </authorList>
    </citation>
    <scope>NUCLEOTIDE SEQUENCE [LARGE SCALE GENOMIC DNA]</scope>
    <source>
        <strain evidence="3 4">H63</strain>
    </source>
</reference>
<dbReference type="EMBL" id="CP119078">
    <property type="protein sequence ID" value="WED44170.1"/>
    <property type="molecule type" value="Genomic_DNA"/>
</dbReference>
<dbReference type="PRINTS" id="PR00633">
    <property type="entry name" value="RCCNDNSATION"/>
</dbReference>
<dbReference type="PANTHER" id="PTHR22872">
    <property type="entry name" value="BTK-BINDING PROTEIN-RELATED"/>
    <property type="match status" value="1"/>
</dbReference>
<dbReference type="PROSITE" id="PS50012">
    <property type="entry name" value="RCC1_3"/>
    <property type="match status" value="3"/>
</dbReference>
<evidence type="ECO:0000259" key="2">
    <source>
        <dbReference type="Pfam" id="PF25390"/>
    </source>
</evidence>
<evidence type="ECO:0000313" key="3">
    <source>
        <dbReference type="EMBL" id="WED44170.1"/>
    </source>
</evidence>
<dbReference type="Proteomes" id="UP001222087">
    <property type="component" value="Chromosome"/>
</dbReference>